<gene>
    <name evidence="3" type="ORF">BOX15_Mlig012893g1</name>
</gene>
<dbReference type="AlphaFoldDB" id="A0A267ETH3"/>
<dbReference type="InterPro" id="IPR032466">
    <property type="entry name" value="Metal_Hydrolase"/>
</dbReference>
<comment type="caution">
    <text evidence="3">The sequence shown here is derived from an EMBL/GenBank/DDBJ whole genome shotgun (WGS) entry which is preliminary data.</text>
</comment>
<dbReference type="InterPro" id="IPR011059">
    <property type="entry name" value="Metal-dep_hydrolase_composite"/>
</dbReference>
<dbReference type="GO" id="GO:0006046">
    <property type="term" value="P:N-acetylglucosamine catabolic process"/>
    <property type="evidence" value="ECO:0007669"/>
    <property type="project" value="TreeGrafter"/>
</dbReference>
<organism evidence="3 4">
    <name type="scientific">Macrostomum lignano</name>
    <dbReference type="NCBI Taxonomy" id="282301"/>
    <lineage>
        <taxon>Eukaryota</taxon>
        <taxon>Metazoa</taxon>
        <taxon>Spiralia</taxon>
        <taxon>Lophotrochozoa</taxon>
        <taxon>Platyhelminthes</taxon>
        <taxon>Rhabditophora</taxon>
        <taxon>Macrostomorpha</taxon>
        <taxon>Macrostomida</taxon>
        <taxon>Macrostomidae</taxon>
        <taxon>Macrostomum</taxon>
    </lineage>
</organism>
<dbReference type="Gene3D" id="3.20.20.140">
    <property type="entry name" value="Metal-dependent hydrolases"/>
    <property type="match status" value="1"/>
</dbReference>
<sequence>MLTHLFSAMGPFHHRQPHLPGLLVSEAARQPVYYGLIADCDHTHRPRCASPGDPASRLILVSDACPARGLPDGRHSFGGVDVDVAGGLCRLAGLDTLAGSMVTLADCVQRMHLSGVCPPERTLEAASLHPADMLGLRDRGRIEPGALADFVLLDSDLRLLRTFVRACPSLSNEQTRLTDATLADPVATLVSSFMMTLADPLSTGLTLADPCFNWLDLS</sequence>
<accession>A0A267ETH3</accession>
<dbReference type="PANTHER" id="PTHR11113">
    <property type="entry name" value="N-ACETYLGLUCOSAMINE-6-PHOSPHATE DEACETYLASE"/>
    <property type="match status" value="1"/>
</dbReference>
<evidence type="ECO:0000313" key="4">
    <source>
        <dbReference type="Proteomes" id="UP000215902"/>
    </source>
</evidence>
<keyword evidence="1" id="KW-0378">Hydrolase</keyword>
<dbReference type="Proteomes" id="UP000215902">
    <property type="component" value="Unassembled WGS sequence"/>
</dbReference>
<dbReference type="GO" id="GO:0008448">
    <property type="term" value="F:N-acetylglucosamine-6-phosphate deacetylase activity"/>
    <property type="evidence" value="ECO:0007669"/>
    <property type="project" value="TreeGrafter"/>
</dbReference>
<evidence type="ECO:0000313" key="3">
    <source>
        <dbReference type="EMBL" id="PAA64843.1"/>
    </source>
</evidence>
<dbReference type="STRING" id="282301.A0A267ETH3"/>
<reference evidence="3 4" key="1">
    <citation type="submission" date="2017-06" db="EMBL/GenBank/DDBJ databases">
        <title>A platform for efficient transgenesis in Macrostomum lignano, a flatworm model organism for stem cell research.</title>
        <authorList>
            <person name="Berezikov E."/>
        </authorList>
    </citation>
    <scope>NUCLEOTIDE SEQUENCE [LARGE SCALE GENOMIC DNA]</scope>
    <source>
        <strain evidence="3">DV1</strain>
        <tissue evidence="3">Whole organism</tissue>
    </source>
</reference>
<dbReference type="InterPro" id="IPR006680">
    <property type="entry name" value="Amidohydro-rel"/>
</dbReference>
<protein>
    <recommendedName>
        <fullName evidence="2">Amidohydrolase-related domain-containing protein</fullName>
    </recommendedName>
</protein>
<proteinExistence type="predicted"/>
<feature type="domain" description="Amidohydrolase-related" evidence="2">
    <location>
        <begin position="54"/>
        <end position="162"/>
    </location>
</feature>
<dbReference type="EMBL" id="NIVC01001709">
    <property type="protein sequence ID" value="PAA64843.1"/>
    <property type="molecule type" value="Genomic_DNA"/>
</dbReference>
<name>A0A267ETH3_9PLAT</name>
<evidence type="ECO:0000256" key="1">
    <source>
        <dbReference type="ARBA" id="ARBA00022801"/>
    </source>
</evidence>
<dbReference type="PANTHER" id="PTHR11113:SF14">
    <property type="entry name" value="N-ACETYLGLUCOSAMINE-6-PHOSPHATE DEACETYLASE"/>
    <property type="match status" value="1"/>
</dbReference>
<evidence type="ECO:0000259" key="2">
    <source>
        <dbReference type="Pfam" id="PF01979"/>
    </source>
</evidence>
<keyword evidence="4" id="KW-1185">Reference proteome</keyword>
<dbReference type="Pfam" id="PF01979">
    <property type="entry name" value="Amidohydro_1"/>
    <property type="match status" value="1"/>
</dbReference>
<dbReference type="SUPFAM" id="SSF51556">
    <property type="entry name" value="Metallo-dependent hydrolases"/>
    <property type="match status" value="1"/>
</dbReference>
<dbReference type="Gene3D" id="2.30.40.10">
    <property type="entry name" value="Urease, subunit C, domain 1"/>
    <property type="match status" value="1"/>
</dbReference>
<dbReference type="OrthoDB" id="10264777at2759"/>